<sequence>MSGSMSVSWIQHYLLRHSSFWDRSRHFQELNAKIQVEPVHDQRLGDDKFLWRHDTEVYKDYFSATRTWECCKKAKNMLSTGDRMRQWKITQGCVQCGERD</sequence>
<dbReference type="Proteomes" id="UP000823674">
    <property type="component" value="Chromosome A07"/>
</dbReference>
<organism evidence="1 2">
    <name type="scientific">Brassica rapa subsp. trilocularis</name>
    <dbReference type="NCBI Taxonomy" id="1813537"/>
    <lineage>
        <taxon>Eukaryota</taxon>
        <taxon>Viridiplantae</taxon>
        <taxon>Streptophyta</taxon>
        <taxon>Embryophyta</taxon>
        <taxon>Tracheophyta</taxon>
        <taxon>Spermatophyta</taxon>
        <taxon>Magnoliopsida</taxon>
        <taxon>eudicotyledons</taxon>
        <taxon>Gunneridae</taxon>
        <taxon>Pentapetalae</taxon>
        <taxon>rosids</taxon>
        <taxon>malvids</taxon>
        <taxon>Brassicales</taxon>
        <taxon>Brassicaceae</taxon>
        <taxon>Brassiceae</taxon>
        <taxon>Brassica</taxon>
    </lineage>
</organism>
<comment type="caution">
    <text evidence="1">The sequence shown here is derived from an EMBL/GenBank/DDBJ whole genome shotgun (WGS) entry which is preliminary data.</text>
</comment>
<proteinExistence type="predicted"/>
<name>A0ABQ7L0W9_BRACM</name>
<evidence type="ECO:0000313" key="2">
    <source>
        <dbReference type="Proteomes" id="UP000823674"/>
    </source>
</evidence>
<reference evidence="1 2" key="1">
    <citation type="submission" date="2021-03" db="EMBL/GenBank/DDBJ databases">
        <authorList>
            <person name="King G.J."/>
            <person name="Bancroft I."/>
            <person name="Baten A."/>
            <person name="Bloomfield J."/>
            <person name="Borpatragohain P."/>
            <person name="He Z."/>
            <person name="Irish N."/>
            <person name="Irwin J."/>
            <person name="Liu K."/>
            <person name="Mauleon R.P."/>
            <person name="Moore J."/>
            <person name="Morris R."/>
            <person name="Ostergaard L."/>
            <person name="Wang B."/>
            <person name="Wells R."/>
        </authorList>
    </citation>
    <scope>NUCLEOTIDE SEQUENCE [LARGE SCALE GENOMIC DNA]</scope>
    <source>
        <strain evidence="1">R-o-18</strain>
        <tissue evidence="1">Leaf</tissue>
    </source>
</reference>
<accession>A0ABQ7L0W9</accession>
<evidence type="ECO:0000313" key="1">
    <source>
        <dbReference type="EMBL" id="KAG5378921.1"/>
    </source>
</evidence>
<dbReference type="EMBL" id="JADBGQ010000009">
    <property type="protein sequence ID" value="KAG5378921.1"/>
    <property type="molecule type" value="Genomic_DNA"/>
</dbReference>
<gene>
    <name evidence="1" type="primary">A07p017780.1_BraROA</name>
    <name evidence="1" type="ORF">IGI04_026763</name>
</gene>
<protein>
    <submittedName>
        <fullName evidence="1">Uncharacterized protein</fullName>
    </submittedName>
</protein>
<keyword evidence="2" id="KW-1185">Reference proteome</keyword>